<dbReference type="Pfam" id="PF00970">
    <property type="entry name" value="FAD_binding_6"/>
    <property type="match status" value="1"/>
</dbReference>
<dbReference type="InterPro" id="IPR008333">
    <property type="entry name" value="Cbr1-like_FAD-bd_dom"/>
</dbReference>
<dbReference type="STRING" id="43041.A0A182JX27"/>
<dbReference type="Pfam" id="PF10036">
    <property type="entry name" value="RLL"/>
    <property type="match status" value="2"/>
</dbReference>
<name>A0A182JX27_9DIPT</name>
<feature type="compositionally biased region" description="Basic and acidic residues" evidence="1">
    <location>
        <begin position="338"/>
        <end position="348"/>
    </location>
</feature>
<feature type="domain" description="Flavoprotein pyridine nucleotide cytochrome reductase-like FAD-binding" evidence="3">
    <location>
        <begin position="504"/>
        <end position="555"/>
    </location>
</feature>
<dbReference type="AlphaFoldDB" id="A0A182JX27"/>
<dbReference type="InterPro" id="IPR039261">
    <property type="entry name" value="FNR_nucleotide-bd"/>
</dbReference>
<dbReference type="Proteomes" id="UP000075881">
    <property type="component" value="Unassembled WGS sequence"/>
</dbReference>
<evidence type="ECO:0000313" key="5">
    <source>
        <dbReference type="Proteomes" id="UP000075881"/>
    </source>
</evidence>
<reference evidence="5" key="1">
    <citation type="submission" date="2013-03" db="EMBL/GenBank/DDBJ databases">
        <title>The Genome Sequence of Anopheles christyi ACHKN1017.</title>
        <authorList>
            <consortium name="The Broad Institute Genomics Platform"/>
            <person name="Neafsey D.E."/>
            <person name="Besansky N."/>
            <person name="Walker B."/>
            <person name="Young S.K."/>
            <person name="Zeng Q."/>
            <person name="Gargeya S."/>
            <person name="Fitzgerald M."/>
            <person name="Haas B."/>
            <person name="Abouelleil A."/>
            <person name="Allen A.W."/>
            <person name="Alvarado L."/>
            <person name="Arachchi H.M."/>
            <person name="Berlin A.M."/>
            <person name="Chapman S.B."/>
            <person name="Gainer-Dewar J."/>
            <person name="Goldberg J."/>
            <person name="Griggs A."/>
            <person name="Gujja S."/>
            <person name="Hansen M."/>
            <person name="Howarth C."/>
            <person name="Imamovic A."/>
            <person name="Ireland A."/>
            <person name="Larimer J."/>
            <person name="McCowan C."/>
            <person name="Murphy C."/>
            <person name="Pearson M."/>
            <person name="Poon T.W."/>
            <person name="Priest M."/>
            <person name="Roberts A."/>
            <person name="Saif S."/>
            <person name="Shea T."/>
            <person name="Sisk P."/>
            <person name="Sykes S."/>
            <person name="Wortman J."/>
            <person name="Nusbaum C."/>
            <person name="Birren B."/>
        </authorList>
    </citation>
    <scope>NUCLEOTIDE SEQUENCE [LARGE SCALE GENOMIC DNA]</scope>
    <source>
        <strain evidence="5">ACHKN1017</strain>
    </source>
</reference>
<evidence type="ECO:0000256" key="1">
    <source>
        <dbReference type="SAM" id="MobiDB-lite"/>
    </source>
</evidence>
<dbReference type="InterPro" id="IPR017938">
    <property type="entry name" value="Riboflavin_synthase-like_b-brl"/>
</dbReference>
<dbReference type="EnsemblMetazoa" id="ACHR003058-RA">
    <property type="protein sequence ID" value="ACHR003058-PA"/>
    <property type="gene ID" value="ACHR003058"/>
</dbReference>
<dbReference type="SUPFAM" id="SSF52343">
    <property type="entry name" value="Ferredoxin reductase-like, C-terminal NADP-linked domain"/>
    <property type="match status" value="1"/>
</dbReference>
<dbReference type="PRINTS" id="PR00406">
    <property type="entry name" value="CYTB5RDTASE"/>
</dbReference>
<evidence type="ECO:0000313" key="4">
    <source>
        <dbReference type="EnsemblMetazoa" id="ACHR003058-PA"/>
    </source>
</evidence>
<dbReference type="Gene3D" id="2.40.30.10">
    <property type="entry name" value="Translation factors"/>
    <property type="match status" value="1"/>
</dbReference>
<dbReference type="CDD" id="cd06183">
    <property type="entry name" value="cyt_b5_reduct_like"/>
    <property type="match status" value="1"/>
</dbReference>
<dbReference type="VEuPathDB" id="VectorBase:ACHR003058"/>
<accession>A0A182JX27</accession>
<dbReference type="PANTHER" id="PTHR15924">
    <property type="entry name" value="CLE"/>
    <property type="match status" value="1"/>
</dbReference>
<dbReference type="SUPFAM" id="SSF63380">
    <property type="entry name" value="Riboflavin synthase domain-like"/>
    <property type="match status" value="1"/>
</dbReference>
<protein>
    <submittedName>
        <fullName evidence="4">Uncharacterized protein</fullName>
    </submittedName>
</protein>
<dbReference type="InterPro" id="IPR019265">
    <property type="entry name" value="RTRAF"/>
</dbReference>
<reference evidence="4" key="2">
    <citation type="submission" date="2020-05" db="UniProtKB">
        <authorList>
            <consortium name="EnsemblMetazoa"/>
        </authorList>
    </citation>
    <scope>IDENTIFICATION</scope>
    <source>
        <strain evidence="4">ACHKN1017</strain>
    </source>
</reference>
<dbReference type="GO" id="GO:0016491">
    <property type="term" value="F:oxidoreductase activity"/>
    <property type="evidence" value="ECO:0007669"/>
    <property type="project" value="InterPro"/>
</dbReference>
<feature type="region of interest" description="Disordered" evidence="1">
    <location>
        <begin position="337"/>
        <end position="360"/>
    </location>
</feature>
<evidence type="ECO:0000259" key="3">
    <source>
        <dbReference type="Pfam" id="PF00970"/>
    </source>
</evidence>
<feature type="domain" description="Oxidoreductase FAD/NAD(P)-binding" evidence="2">
    <location>
        <begin position="571"/>
        <end position="616"/>
    </location>
</feature>
<evidence type="ECO:0000259" key="2">
    <source>
        <dbReference type="Pfam" id="PF00175"/>
    </source>
</evidence>
<dbReference type="Gene3D" id="3.40.50.80">
    <property type="entry name" value="Nucleotide-binding domain of ferredoxin-NADP reductase (FNR) module"/>
    <property type="match status" value="1"/>
</dbReference>
<dbReference type="InterPro" id="IPR001433">
    <property type="entry name" value="OxRdtase_FAD/NAD-bd"/>
</dbReference>
<dbReference type="Pfam" id="PF00175">
    <property type="entry name" value="NAD_binding_1"/>
    <property type="match status" value="1"/>
</dbReference>
<keyword evidence="5" id="KW-1185">Reference proteome</keyword>
<proteinExistence type="predicted"/>
<organism evidence="4 5">
    <name type="scientific">Anopheles christyi</name>
    <dbReference type="NCBI Taxonomy" id="43041"/>
    <lineage>
        <taxon>Eukaryota</taxon>
        <taxon>Metazoa</taxon>
        <taxon>Ecdysozoa</taxon>
        <taxon>Arthropoda</taxon>
        <taxon>Hexapoda</taxon>
        <taxon>Insecta</taxon>
        <taxon>Pterygota</taxon>
        <taxon>Neoptera</taxon>
        <taxon>Endopterygota</taxon>
        <taxon>Diptera</taxon>
        <taxon>Nematocera</taxon>
        <taxon>Culicoidea</taxon>
        <taxon>Culicidae</taxon>
        <taxon>Anophelinae</taxon>
        <taxon>Anopheles</taxon>
    </lineage>
</organism>
<sequence length="641" mass="73606">MFERYLSALQYPRVGQLNIDDPKDFRSFMMWLEDQKIRFLPIEEREPLRKINAPDEWNRAYEKYKKDIKVPEHLKTKQEEVTWLLLYAIRLEYTDNAEQYRSLTGAHKLQQESKKSNVPEVQSSNPFDSFDFTNADFEEGSWKLAERLGIAYHPEHLVSLQAAAKVITGAYNKEALKERPITGQPFPIEQGSGMGLEKEEDLEQCARILRLLQIQNIRTLQTTINETIVSVQNVTADPRTDTKLGKPVNIDDPKEFRTLISWLEDQKIRHYTIENRESLKQIGSVDVWDAAYDKYKIDVGLPYELVTRQEQLTWLLLHAVRLEYSDNVDTYRPLSGARKAEEEQKKSNAPEVKSTNPFDSLDFTNAQFEEGARKLADRLGIAYHPDHLVSLRAAGRVIHDCLNKEALKEPLITGQPFGVGAGSNSTAEKLSPTPVEREVEKASQILRLLQIQNMRSMQTTINETIVAVQNVTADPKTDSALGKPRKEMVIKSLQKHDQSEDDLYLSRPYTPITFDRERATFDVLIKLEPGGLMTNRLVTLSTGSSTEWKGVYGDFIWTRNRYRNVVAFVQGVAIAPIYSILRAILDDEEDETRLTLCACFRDLASVLLRDELRSLAGYWNFKYAIYLSRRCCSRALSDVER</sequence>